<protein>
    <submittedName>
        <fullName evidence="1">Uncharacterized protein</fullName>
    </submittedName>
</protein>
<sequence length="596" mass="64115">MTSTAVPVAALRLTRSDIAAACGVDRSTVTRWQKTQSFPRAVGQVRGTGEAALFALGDVHDWLAQERADDGVAIERLYPYAFAREVVCRHAGQPALNVVLGLLVNRESGGVQRVPEAFDWMVDHLTHGPGFTLLERLLDLRSALFGPGKAWDQLRPEAIELIAGLVQPGEGQVELHDPAAREGDLLVAVARAMAERATGTQKLLIRAHDDEPFLRTLVNLRLEGLQRDLAADGRSTTLFLRITDTDKALLGPTDRIVALLPLDSDPRSMVVALDALLKRLRPGGQLVVAGPRESMVGDLPATSDIGRRRAALLREVTLSAVLHLPGLIRGPVDRAAAVMVMHRAAVSGQTTVLDLRQQPLTSERVRTALQSIEAKALEADGQTRTIAQADLLASEFRLAATRPASPVPVEGLLEALGRSSGLKERAEELRRISQESYRPARRSPIGSRRRGQTADLQVLIPPRAGEISLAGDVVVTFEDANATSARADLEGGALVHRPNQIVRITEQGRPLWTPRVLAALITWRLGDAAAGSLDSISVAPPPAGLLNEWDKALEAIQGYRTTLGELAASLDDLERATTNAMFTGSGMPVPVNSLDD</sequence>
<dbReference type="Proteomes" id="UP001138997">
    <property type="component" value="Unassembled WGS sequence"/>
</dbReference>
<dbReference type="Gene3D" id="1.10.10.10">
    <property type="entry name" value="Winged helix-like DNA-binding domain superfamily/Winged helix DNA-binding domain"/>
    <property type="match status" value="1"/>
</dbReference>
<dbReference type="EMBL" id="JAJOMB010000042">
    <property type="protein sequence ID" value="MCD5317104.1"/>
    <property type="molecule type" value="Genomic_DNA"/>
</dbReference>
<evidence type="ECO:0000313" key="2">
    <source>
        <dbReference type="Proteomes" id="UP001138997"/>
    </source>
</evidence>
<reference evidence="1" key="1">
    <citation type="submission" date="2021-11" db="EMBL/GenBank/DDBJ databases">
        <title>Streptomyces corallinus and Kineosporia corallina sp. nov., two new coral-derived marine actinobacteria.</title>
        <authorList>
            <person name="Buangrab K."/>
            <person name="Sutthacheep M."/>
            <person name="Yeemin T."/>
            <person name="Harunari E."/>
            <person name="Igarashi Y."/>
            <person name="Sripreechasak P."/>
            <person name="Kanchanasin P."/>
            <person name="Tanasupawat S."/>
            <person name="Phongsopitanun W."/>
        </authorList>
    </citation>
    <scope>NUCLEOTIDE SEQUENCE</scope>
    <source>
        <strain evidence="1">JCM 31032</strain>
    </source>
</reference>
<dbReference type="InterPro" id="IPR036388">
    <property type="entry name" value="WH-like_DNA-bd_sf"/>
</dbReference>
<keyword evidence="2" id="KW-1185">Reference proteome</keyword>
<gene>
    <name evidence="1" type="ORF">LR394_40045</name>
</gene>
<name>A0A9X1NP83_9ACTN</name>
<accession>A0A9X1NP83</accession>
<dbReference type="AlphaFoldDB" id="A0A9X1NP83"/>
<proteinExistence type="predicted"/>
<evidence type="ECO:0000313" key="1">
    <source>
        <dbReference type="EMBL" id="MCD5317104.1"/>
    </source>
</evidence>
<dbReference type="RefSeq" id="WP_231449955.1">
    <property type="nucleotide sequence ID" value="NZ_JAJOMB010000042.1"/>
</dbReference>
<organism evidence="1 2">
    <name type="scientific">Kineosporia babensis</name>
    <dbReference type="NCBI Taxonomy" id="499548"/>
    <lineage>
        <taxon>Bacteria</taxon>
        <taxon>Bacillati</taxon>
        <taxon>Actinomycetota</taxon>
        <taxon>Actinomycetes</taxon>
        <taxon>Kineosporiales</taxon>
        <taxon>Kineosporiaceae</taxon>
        <taxon>Kineosporia</taxon>
    </lineage>
</organism>
<comment type="caution">
    <text evidence="1">The sequence shown here is derived from an EMBL/GenBank/DDBJ whole genome shotgun (WGS) entry which is preliminary data.</text>
</comment>